<keyword evidence="3" id="KW-1185">Reference proteome</keyword>
<dbReference type="EMBL" id="JAERUA010000003">
    <property type="protein sequence ID" value="KAI1902536.1"/>
    <property type="molecule type" value="Genomic_DNA"/>
</dbReference>
<feature type="region of interest" description="Disordered" evidence="1">
    <location>
        <begin position="161"/>
        <end position="206"/>
    </location>
</feature>
<feature type="region of interest" description="Disordered" evidence="1">
    <location>
        <begin position="107"/>
        <end position="141"/>
    </location>
</feature>
<protein>
    <submittedName>
        <fullName evidence="2">Uncharacterized protein</fullName>
    </submittedName>
</protein>
<evidence type="ECO:0000256" key="1">
    <source>
        <dbReference type="SAM" id="MobiDB-lite"/>
    </source>
</evidence>
<dbReference type="OrthoDB" id="18937at2759"/>
<name>A0A8T3E2P0_9TELE</name>
<evidence type="ECO:0000313" key="3">
    <source>
        <dbReference type="Proteomes" id="UP000829720"/>
    </source>
</evidence>
<sequence length="206" mass="21493">MGIGVGVLGVAFGMQVAGLWVKIKGYAVDLASPDELMEIAEVDEGFCSRVLGGSPPSISVSVPSGGGKSTGKTQRRGGSKTSKQPGGRTMSENLDLLSLKRLTLTSSQSVPKTSSTLTSSQSVPKTSSTLTSSQSVPKPNALSLSRTASAVFSRSFEQVSNALGGGHAPPEHSRCSLQEDRLTPEHHSPPHKHRSPSFSIHLSTDL</sequence>
<accession>A0A8T3E2P0</accession>
<gene>
    <name evidence="2" type="ORF">AGOR_G00045760</name>
</gene>
<evidence type="ECO:0000313" key="2">
    <source>
        <dbReference type="EMBL" id="KAI1902536.1"/>
    </source>
</evidence>
<feature type="compositionally biased region" description="Basic and acidic residues" evidence="1">
    <location>
        <begin position="169"/>
        <end position="188"/>
    </location>
</feature>
<comment type="caution">
    <text evidence="2">The sequence shown here is derived from an EMBL/GenBank/DDBJ whole genome shotgun (WGS) entry which is preliminary data.</text>
</comment>
<proteinExistence type="predicted"/>
<reference evidence="2" key="1">
    <citation type="submission" date="2021-01" db="EMBL/GenBank/DDBJ databases">
        <authorList>
            <person name="Zahm M."/>
            <person name="Roques C."/>
            <person name="Cabau C."/>
            <person name="Klopp C."/>
            <person name="Donnadieu C."/>
            <person name="Jouanno E."/>
            <person name="Lampietro C."/>
            <person name="Louis A."/>
            <person name="Herpin A."/>
            <person name="Echchiki A."/>
            <person name="Berthelot C."/>
            <person name="Parey E."/>
            <person name="Roest-Crollius H."/>
            <person name="Braasch I."/>
            <person name="Postlethwait J."/>
            <person name="Bobe J."/>
            <person name="Montfort J."/>
            <person name="Bouchez O."/>
            <person name="Begum T."/>
            <person name="Mejri S."/>
            <person name="Adams A."/>
            <person name="Chen W.-J."/>
            <person name="Guiguen Y."/>
        </authorList>
    </citation>
    <scope>NUCLEOTIDE SEQUENCE</scope>
    <source>
        <tissue evidence="2">Blood</tissue>
    </source>
</reference>
<feature type="compositionally biased region" description="Polar residues" evidence="1">
    <location>
        <begin position="110"/>
        <end position="141"/>
    </location>
</feature>
<dbReference type="Proteomes" id="UP000829720">
    <property type="component" value="Unassembled WGS sequence"/>
</dbReference>
<dbReference type="AlphaFoldDB" id="A0A8T3E2P0"/>
<organism evidence="2 3">
    <name type="scientific">Albula goreensis</name>
    <dbReference type="NCBI Taxonomy" id="1534307"/>
    <lineage>
        <taxon>Eukaryota</taxon>
        <taxon>Metazoa</taxon>
        <taxon>Chordata</taxon>
        <taxon>Craniata</taxon>
        <taxon>Vertebrata</taxon>
        <taxon>Euteleostomi</taxon>
        <taxon>Actinopterygii</taxon>
        <taxon>Neopterygii</taxon>
        <taxon>Teleostei</taxon>
        <taxon>Albuliformes</taxon>
        <taxon>Albulidae</taxon>
        <taxon>Albula</taxon>
    </lineage>
</organism>
<feature type="region of interest" description="Disordered" evidence="1">
    <location>
        <begin position="57"/>
        <end position="92"/>
    </location>
</feature>